<evidence type="ECO:0000313" key="4">
    <source>
        <dbReference type="EMBL" id="HJG37947.1"/>
    </source>
</evidence>
<evidence type="ECO:0000256" key="1">
    <source>
        <dbReference type="ARBA" id="ARBA00022729"/>
    </source>
</evidence>
<dbReference type="InterPro" id="IPR001320">
    <property type="entry name" value="Iontro_rcpt_C"/>
</dbReference>
<dbReference type="InterPro" id="IPR001638">
    <property type="entry name" value="Solute-binding_3/MltF_N"/>
</dbReference>
<dbReference type="AlphaFoldDB" id="A0A921IU83"/>
<dbReference type="GO" id="GO:0016020">
    <property type="term" value="C:membrane"/>
    <property type="evidence" value="ECO:0007669"/>
    <property type="project" value="InterPro"/>
</dbReference>
<reference evidence="4" key="2">
    <citation type="submission" date="2021-09" db="EMBL/GenBank/DDBJ databases">
        <authorList>
            <person name="Gilroy R."/>
        </authorList>
    </citation>
    <scope>NUCLEOTIDE SEQUENCE</scope>
    <source>
        <strain evidence="4">ChiHjej13B12-9602</strain>
    </source>
</reference>
<name>A0A921IU83_9ACTN</name>
<feature type="domain" description="Ionotropic glutamate receptor C-terminal" evidence="3">
    <location>
        <begin position="45"/>
        <end position="266"/>
    </location>
</feature>
<protein>
    <submittedName>
        <fullName evidence="4">Transporter substrate-binding domain-containing protein</fullName>
    </submittedName>
</protein>
<dbReference type="CDD" id="cd13629">
    <property type="entry name" value="PBP2_Dsm1740"/>
    <property type="match status" value="1"/>
</dbReference>
<sequence>MTEETRFPFSRRALVAGAVVAAASLTGCSGGTGATGSASAGSGRALRVAMELAYPPFEGKDDAGNPSGVSVSFMEDFADAYGYELSIENISFDGLIPSLQTGKADAVMSSITITPEREEEVDFTDPYAMAQLAILAGADSGVETAEDLNQAGKTIAVKTGSTGDIYATKNLAEAEILRLADESACVTEVSQGRADGFIYDQLTIYRNNLANPDTTRAVFIPFQDPESWGIAVASGNDELLGELNEFIAESKENGEFDRLTEQYLAEEKAAFDELGFRWFFDFEDMEAQGAGTGDAGVSTEADS</sequence>
<dbReference type="SMART" id="SM00079">
    <property type="entry name" value="PBPe"/>
    <property type="match status" value="1"/>
</dbReference>
<evidence type="ECO:0000313" key="5">
    <source>
        <dbReference type="Proteomes" id="UP000753256"/>
    </source>
</evidence>
<keyword evidence="1" id="KW-0732">Signal</keyword>
<feature type="domain" description="Solute-binding protein family 3/N-terminal" evidence="2">
    <location>
        <begin position="45"/>
        <end position="267"/>
    </location>
</feature>
<dbReference type="PANTHER" id="PTHR35936:SF17">
    <property type="entry name" value="ARGININE-BINDING EXTRACELLULAR PROTEIN ARTP"/>
    <property type="match status" value="1"/>
</dbReference>
<dbReference type="EMBL" id="DYUZ01000031">
    <property type="protein sequence ID" value="HJG37947.1"/>
    <property type="molecule type" value="Genomic_DNA"/>
</dbReference>
<dbReference type="SUPFAM" id="SSF53850">
    <property type="entry name" value="Periplasmic binding protein-like II"/>
    <property type="match status" value="1"/>
</dbReference>
<dbReference type="Pfam" id="PF00497">
    <property type="entry name" value="SBP_bac_3"/>
    <property type="match status" value="1"/>
</dbReference>
<dbReference type="PROSITE" id="PS51318">
    <property type="entry name" value="TAT"/>
    <property type="match status" value="1"/>
</dbReference>
<reference evidence="4" key="1">
    <citation type="journal article" date="2021" name="PeerJ">
        <title>Extensive microbial diversity within the chicken gut microbiome revealed by metagenomics and culture.</title>
        <authorList>
            <person name="Gilroy R."/>
            <person name="Ravi A."/>
            <person name="Getino M."/>
            <person name="Pursley I."/>
            <person name="Horton D.L."/>
            <person name="Alikhan N.F."/>
            <person name="Baker D."/>
            <person name="Gharbi K."/>
            <person name="Hall N."/>
            <person name="Watson M."/>
            <person name="Adriaenssens E.M."/>
            <person name="Foster-Nyarko E."/>
            <person name="Jarju S."/>
            <person name="Secka A."/>
            <person name="Antonio M."/>
            <person name="Oren A."/>
            <person name="Chaudhuri R.R."/>
            <person name="La Ragione R."/>
            <person name="Hildebrand F."/>
            <person name="Pallen M.J."/>
        </authorList>
    </citation>
    <scope>NUCLEOTIDE SEQUENCE</scope>
    <source>
        <strain evidence="4">ChiHjej13B12-9602</strain>
    </source>
</reference>
<dbReference type="GO" id="GO:0015276">
    <property type="term" value="F:ligand-gated monoatomic ion channel activity"/>
    <property type="evidence" value="ECO:0007669"/>
    <property type="project" value="InterPro"/>
</dbReference>
<dbReference type="RefSeq" id="WP_273191075.1">
    <property type="nucleotide sequence ID" value="NZ_DYUZ01000031.1"/>
</dbReference>
<dbReference type="SMART" id="SM00062">
    <property type="entry name" value="PBPb"/>
    <property type="match status" value="1"/>
</dbReference>
<proteinExistence type="predicted"/>
<dbReference type="InterPro" id="IPR006311">
    <property type="entry name" value="TAT_signal"/>
</dbReference>
<gene>
    <name evidence="4" type="ORF">K8V70_08850</name>
</gene>
<dbReference type="PROSITE" id="PS51257">
    <property type="entry name" value="PROKAR_LIPOPROTEIN"/>
    <property type="match status" value="1"/>
</dbReference>
<organism evidence="4 5">
    <name type="scientific">Enorma phocaeensis</name>
    <dbReference type="NCBI Taxonomy" id="1871019"/>
    <lineage>
        <taxon>Bacteria</taxon>
        <taxon>Bacillati</taxon>
        <taxon>Actinomycetota</taxon>
        <taxon>Coriobacteriia</taxon>
        <taxon>Coriobacteriales</taxon>
        <taxon>Coriobacteriaceae</taxon>
        <taxon>Enorma</taxon>
    </lineage>
</organism>
<evidence type="ECO:0000259" key="3">
    <source>
        <dbReference type="SMART" id="SM00079"/>
    </source>
</evidence>
<dbReference type="Gene3D" id="3.40.190.10">
    <property type="entry name" value="Periplasmic binding protein-like II"/>
    <property type="match status" value="2"/>
</dbReference>
<comment type="caution">
    <text evidence="4">The sequence shown here is derived from an EMBL/GenBank/DDBJ whole genome shotgun (WGS) entry which is preliminary data.</text>
</comment>
<accession>A0A921IU83</accession>
<dbReference type="Proteomes" id="UP000753256">
    <property type="component" value="Unassembled WGS sequence"/>
</dbReference>
<evidence type="ECO:0000259" key="2">
    <source>
        <dbReference type="SMART" id="SM00062"/>
    </source>
</evidence>
<dbReference type="PANTHER" id="PTHR35936">
    <property type="entry name" value="MEMBRANE-BOUND LYTIC MUREIN TRANSGLYCOSYLASE F"/>
    <property type="match status" value="1"/>
</dbReference>